<proteinExistence type="predicted"/>
<dbReference type="KEGG" id="vg:1262387"/>
<dbReference type="GeneID" id="1262387"/>
<dbReference type="InterPro" id="IPR014374">
    <property type="entry name" value="Protein_kinase_T7-type"/>
</dbReference>
<keyword evidence="1" id="KW-0067">ATP-binding</keyword>
<dbReference type="GO" id="GO:0004519">
    <property type="term" value="F:endonuclease activity"/>
    <property type="evidence" value="ECO:0007669"/>
    <property type="project" value="UniProtKB-KW"/>
</dbReference>
<dbReference type="EMBL" id="AJ251805">
    <property type="protein sequence ID" value="CAB63591.1"/>
    <property type="molecule type" value="Genomic_DNA"/>
</dbReference>
<dbReference type="GO" id="GO:0004527">
    <property type="term" value="F:exonuclease activity"/>
    <property type="evidence" value="ECO:0007669"/>
    <property type="project" value="UniProtKB-KW"/>
</dbReference>
<keyword evidence="1" id="KW-0269">Exonuclease</keyword>
<keyword evidence="1" id="KW-0255">Endonuclease</keyword>
<keyword evidence="1" id="KW-0347">Helicase</keyword>
<keyword evidence="1" id="KW-0540">Nuclease</keyword>
<name>Q9T146_9CAUD</name>
<keyword evidence="1" id="KW-0547">Nucleotide-binding</keyword>
<dbReference type="PIRSF" id="PIRSF000547">
    <property type="entry name" value="Prot_kinase_T7"/>
    <property type="match status" value="1"/>
</dbReference>
<dbReference type="GO" id="GO:0004386">
    <property type="term" value="F:helicase activity"/>
    <property type="evidence" value="ECO:0007669"/>
    <property type="project" value="UniProtKB-KW"/>
</dbReference>
<evidence type="ECO:0000313" key="1">
    <source>
        <dbReference type="EMBL" id="CAB63591.1"/>
    </source>
</evidence>
<organism evidence="1 2">
    <name type="scientific">Yersinia phage phiYeO3-12</name>
    <dbReference type="NCBI Taxonomy" id="110457"/>
    <lineage>
        <taxon>Viruses</taxon>
        <taxon>Duplodnaviria</taxon>
        <taxon>Heunggongvirae</taxon>
        <taxon>Uroviricota</taxon>
        <taxon>Caudoviricetes</taxon>
        <taxon>Autographivirales</taxon>
        <taxon>Autotranscriptaviridae</taxon>
        <taxon>Studiervirinae</taxon>
        <taxon>Teetrevirus</taxon>
        <taxon>Teetrevirus YeO312</taxon>
    </lineage>
</organism>
<keyword evidence="1" id="KW-0418">Kinase</keyword>
<keyword evidence="1" id="KW-0378">Hydrolase</keyword>
<sequence>MTFTEAQATLEAIRNLPIDRLDERQPMLVALAAAIVNAETQDGQLTQDAGNKALEHMDYWQTLAERMRDVGFIKLGNGHFSAAYEHALLPGKVIKVGFKKEDSGAAYAAFCRMNQGREGIPTVYDIQRHAGCYTVVLDYLNPLNDWCYGESDKVRHHFKAAREIIEEDCFDAAEEYPISDGFIETCKDIRKFFLGIASFDCHSGNMMKDQMGRLIITDPVSFSADDKLKPGEFHCDPDELIAELEALRAQEAIDRCKARKARRDPKGDFQAARKARAKWRRKASKRDKRNAKVLAKMRMDANEQRRAEPRARMLWGDKHWRNAWMQHMNVDFARLELLAAAQMAQIDHKAIAWNAPLCVDKYLDRRLQG</sequence>
<dbReference type="GO" id="GO:0016301">
    <property type="term" value="F:kinase activity"/>
    <property type="evidence" value="ECO:0007669"/>
    <property type="project" value="UniProtKB-KW"/>
</dbReference>
<protein>
    <submittedName>
        <fullName evidence="1">Protein kinase</fullName>
    </submittedName>
</protein>
<keyword evidence="2" id="KW-1185">Reference proteome</keyword>
<gene>
    <name evidence="1" type="primary">0.7</name>
</gene>
<reference evidence="1 2" key="1">
    <citation type="journal article" date="2001" name="J. Bacteriol.">
        <title>Complete genomic sequence of the lytic bacteriophage phiYeO3-12 of Yersinia enterocolitica serotype O:3.</title>
        <authorList>
            <person name="Pajunen M.I."/>
            <person name="Kiljunen S.J."/>
            <person name="Soderholm M.E."/>
            <person name="Skurnik M."/>
        </authorList>
    </citation>
    <scope>NUCLEOTIDE SEQUENCE</scope>
</reference>
<keyword evidence="1" id="KW-0808">Transferase</keyword>
<dbReference type="OrthoDB" id="3918at10239"/>
<accession>Q9T146</accession>
<dbReference type="RefSeq" id="NP_052070.1">
    <property type="nucleotide sequence ID" value="NC_001271.1"/>
</dbReference>
<dbReference type="Proteomes" id="UP000000367">
    <property type="component" value="Segment"/>
</dbReference>
<evidence type="ECO:0000313" key="2">
    <source>
        <dbReference type="Proteomes" id="UP000000367"/>
    </source>
</evidence>